<reference evidence="7 8" key="1">
    <citation type="submission" date="2020-06" db="EMBL/GenBank/DDBJ databases">
        <title>The endosymbiont of the kinetoplastid Bodo saltans is a Paracaedibacter-like alpha-proteobacterium possessing a putative toxin-antitoxin system.</title>
        <authorList>
            <person name="Midha S."/>
            <person name="Rigden D.J."/>
            <person name="Siozios S."/>
            <person name="Hurst G.D.D."/>
            <person name="Jackson A.P."/>
        </authorList>
    </citation>
    <scope>NUCLEOTIDE SEQUENCE [LARGE SCALE GENOMIC DNA]</scope>
    <source>
        <strain evidence="7">Lake Konstanz</strain>
    </source>
</reference>
<evidence type="ECO:0000256" key="4">
    <source>
        <dbReference type="ARBA" id="ARBA00022840"/>
    </source>
</evidence>
<organism evidence="7 8">
    <name type="scientific">Candidatus Bodocaedibacter vickermanii</name>
    <dbReference type="NCBI Taxonomy" id="2741701"/>
    <lineage>
        <taxon>Bacteria</taxon>
        <taxon>Pseudomonadati</taxon>
        <taxon>Pseudomonadota</taxon>
        <taxon>Alphaproteobacteria</taxon>
        <taxon>Holosporales</taxon>
        <taxon>Candidatus Paracaedibacteraceae</taxon>
        <taxon>Candidatus Bodocaedibacter</taxon>
    </lineage>
</organism>
<keyword evidence="3" id="KW-0658">Purine biosynthesis</keyword>
<name>A0A7L9RU35_9PROT</name>
<dbReference type="SUPFAM" id="SSF56104">
    <property type="entry name" value="SAICAR synthase-like"/>
    <property type="match status" value="1"/>
</dbReference>
<feature type="domain" description="SAICAR synthetase/ADE2 N-terminal" evidence="6">
    <location>
        <begin position="13"/>
        <end position="211"/>
    </location>
</feature>
<dbReference type="RefSeq" id="WP_350331593.1">
    <property type="nucleotide sequence ID" value="NZ_CP054719.1"/>
</dbReference>
<gene>
    <name evidence="7" type="primary">purC</name>
    <name evidence="7" type="ORF">CPBP_00816</name>
</gene>
<keyword evidence="2" id="KW-0547">Nucleotide-binding</keyword>
<dbReference type="InterPro" id="IPR028923">
    <property type="entry name" value="SAICAR_synt/ADE2_N"/>
</dbReference>
<dbReference type="KEGG" id="pbal:CPBP_00816"/>
<keyword evidence="1 7" id="KW-0436">Ligase</keyword>
<dbReference type="EMBL" id="CP054719">
    <property type="protein sequence ID" value="QOL20039.1"/>
    <property type="molecule type" value="Genomic_DNA"/>
</dbReference>
<dbReference type="Gene3D" id="3.30.200.20">
    <property type="entry name" value="Phosphorylase Kinase, domain 1"/>
    <property type="match status" value="1"/>
</dbReference>
<dbReference type="UniPathway" id="UPA00074">
    <property type="reaction ID" value="UER00131"/>
</dbReference>
<dbReference type="Proteomes" id="UP000594001">
    <property type="component" value="Chromosome"/>
</dbReference>
<evidence type="ECO:0000256" key="3">
    <source>
        <dbReference type="ARBA" id="ARBA00022755"/>
    </source>
</evidence>
<evidence type="ECO:0000259" key="6">
    <source>
        <dbReference type="Pfam" id="PF01259"/>
    </source>
</evidence>
<evidence type="ECO:0000256" key="2">
    <source>
        <dbReference type="ARBA" id="ARBA00022741"/>
    </source>
</evidence>
<dbReference type="Gene3D" id="3.30.470.20">
    <property type="entry name" value="ATP-grasp fold, B domain"/>
    <property type="match status" value="1"/>
</dbReference>
<dbReference type="GO" id="GO:0004639">
    <property type="term" value="F:phosphoribosylaminoimidazolesuccinocarboxamide synthase activity"/>
    <property type="evidence" value="ECO:0007669"/>
    <property type="project" value="UniProtKB-EC"/>
</dbReference>
<dbReference type="GO" id="GO:0005524">
    <property type="term" value="F:ATP binding"/>
    <property type="evidence" value="ECO:0007669"/>
    <property type="project" value="UniProtKB-KW"/>
</dbReference>
<accession>A0A7L9RU35</accession>
<dbReference type="Pfam" id="PF01259">
    <property type="entry name" value="SAICAR_synt"/>
    <property type="match status" value="1"/>
</dbReference>
<dbReference type="GO" id="GO:0006189">
    <property type="term" value="P:'de novo' IMP biosynthetic process"/>
    <property type="evidence" value="ECO:0007669"/>
    <property type="project" value="UniProtKB-UniPathway"/>
</dbReference>
<keyword evidence="8" id="KW-1185">Reference proteome</keyword>
<dbReference type="EC" id="6.3.2.6" evidence="7"/>
<comment type="catalytic activity">
    <reaction evidence="5">
        <text>5-amino-1-(5-phospho-D-ribosyl)imidazole-4-carboxylate + L-aspartate + ATP = (2S)-2-[5-amino-1-(5-phospho-beta-D-ribosyl)imidazole-4-carboxamido]succinate + ADP + phosphate + 2 H(+)</text>
        <dbReference type="Rhea" id="RHEA:22628"/>
        <dbReference type="ChEBI" id="CHEBI:15378"/>
        <dbReference type="ChEBI" id="CHEBI:29991"/>
        <dbReference type="ChEBI" id="CHEBI:30616"/>
        <dbReference type="ChEBI" id="CHEBI:43474"/>
        <dbReference type="ChEBI" id="CHEBI:58443"/>
        <dbReference type="ChEBI" id="CHEBI:77657"/>
        <dbReference type="ChEBI" id="CHEBI:456216"/>
        <dbReference type="EC" id="6.3.2.6"/>
    </reaction>
</comment>
<proteinExistence type="predicted"/>
<sequence length="238" mass="27173">MANRTKLFEDGGRIFFQGSDPGTVVHFFKDDALIKGESLTINGKGAINNQLSERLHQTLQDLGVLSTFMRRLNMREQLHSVGEIVPVRIKIHNYTDLDVNQDYGVDMGTKLPYPILEFVGPTQHKMDKLITPELAEAFGWISSYEIEDLKVLSRKINDVVFGFFRGIDYDLIDITLDFARIYKDEFSDPMLLFAGELTPETCSLRSRHTLQITENSVENLTQFYQDMARLSGIIKEAD</sequence>
<keyword evidence="4" id="KW-0067">ATP-binding</keyword>
<evidence type="ECO:0000256" key="5">
    <source>
        <dbReference type="ARBA" id="ARBA00048475"/>
    </source>
</evidence>
<evidence type="ECO:0000313" key="8">
    <source>
        <dbReference type="Proteomes" id="UP000594001"/>
    </source>
</evidence>
<protein>
    <submittedName>
        <fullName evidence="7">Phosphoribosylaminoimidazole-succinocarboxamide synthase</fullName>
        <ecNumber evidence="7">6.3.2.6</ecNumber>
    </submittedName>
</protein>
<dbReference type="AlphaFoldDB" id="A0A7L9RU35"/>
<evidence type="ECO:0000256" key="1">
    <source>
        <dbReference type="ARBA" id="ARBA00022598"/>
    </source>
</evidence>
<evidence type="ECO:0000313" key="7">
    <source>
        <dbReference type="EMBL" id="QOL20039.1"/>
    </source>
</evidence>